<reference evidence="3" key="1">
    <citation type="submission" date="2023-04" db="EMBL/GenBank/DDBJ databases">
        <authorList>
            <person name="Vijverberg K."/>
            <person name="Xiong W."/>
            <person name="Schranz E."/>
        </authorList>
    </citation>
    <scope>NUCLEOTIDE SEQUENCE</scope>
</reference>
<gene>
    <name evidence="3" type="ORF">LSALG_LOCUS14445</name>
</gene>
<proteinExistence type="inferred from homology"/>
<dbReference type="EMBL" id="OX465079">
    <property type="protein sequence ID" value="CAI9274362.1"/>
    <property type="molecule type" value="Genomic_DNA"/>
</dbReference>
<keyword evidence="4" id="KW-1185">Reference proteome</keyword>
<sequence length="271" mass="30994">MDVDVKDDMKDTMDDVPNQEVDLCNVFVIPGVQDDAASTSVSQIESVQLTEGQIICTSKREDPDIPCNDDIFLLFHPSTPFPPCIGQVATTDSMCPLSPSSHEKDEYGDNHSKKRERSYSTIQIIIGNARQRTRSKHFKRKMRTQRYSTEIKLEWGKGLAQKREAEARLQELELEKAKPFARARDDPDLDNMLKDRVRWGDPMAHLVKKKQSEVILPDIGDNERMRESGFIWTGVMCNNKTGHVREHDMSLCGLDGRKSLLRATLRCRQFN</sequence>
<dbReference type="InterPro" id="IPR051112">
    <property type="entry name" value="CWC26_splicing_factor"/>
</dbReference>
<dbReference type="GO" id="GO:0005684">
    <property type="term" value="C:U2-type spliceosomal complex"/>
    <property type="evidence" value="ECO:0007669"/>
    <property type="project" value="TreeGrafter"/>
</dbReference>
<dbReference type="GO" id="GO:0070274">
    <property type="term" value="C:RES complex"/>
    <property type="evidence" value="ECO:0007669"/>
    <property type="project" value="TreeGrafter"/>
</dbReference>
<feature type="region of interest" description="Disordered" evidence="2">
    <location>
        <begin position="95"/>
        <end position="116"/>
    </location>
</feature>
<dbReference type="GO" id="GO:0003723">
    <property type="term" value="F:RNA binding"/>
    <property type="evidence" value="ECO:0007669"/>
    <property type="project" value="TreeGrafter"/>
</dbReference>
<comment type="similarity">
    <text evidence="1">Belongs to the CWC26 family.</text>
</comment>
<dbReference type="PANTHER" id="PTHR31809">
    <property type="entry name" value="BUD13 HOMOLOG"/>
    <property type="match status" value="1"/>
</dbReference>
<dbReference type="InterPro" id="IPR018609">
    <property type="entry name" value="Bud13"/>
</dbReference>
<feature type="compositionally biased region" description="Basic and acidic residues" evidence="2">
    <location>
        <begin position="101"/>
        <end position="111"/>
    </location>
</feature>
<accession>A0AA36DXM0</accession>
<dbReference type="AlphaFoldDB" id="A0AA36DXM0"/>
<evidence type="ECO:0000313" key="3">
    <source>
        <dbReference type="EMBL" id="CAI9274362.1"/>
    </source>
</evidence>
<dbReference type="Pfam" id="PF09736">
    <property type="entry name" value="Bud13"/>
    <property type="match status" value="1"/>
</dbReference>
<protein>
    <submittedName>
        <fullName evidence="3">Uncharacterized protein</fullName>
    </submittedName>
</protein>
<name>A0AA36DXM0_LACSI</name>
<dbReference type="GO" id="GO:0000398">
    <property type="term" value="P:mRNA splicing, via spliceosome"/>
    <property type="evidence" value="ECO:0007669"/>
    <property type="project" value="TreeGrafter"/>
</dbReference>
<evidence type="ECO:0000256" key="1">
    <source>
        <dbReference type="ARBA" id="ARBA00011069"/>
    </source>
</evidence>
<dbReference type="PANTHER" id="PTHR31809:SF0">
    <property type="entry name" value="BUD13 HOMOLOG"/>
    <property type="match status" value="1"/>
</dbReference>
<dbReference type="Proteomes" id="UP001177003">
    <property type="component" value="Chromosome 3"/>
</dbReference>
<evidence type="ECO:0000313" key="4">
    <source>
        <dbReference type="Proteomes" id="UP001177003"/>
    </source>
</evidence>
<organism evidence="3 4">
    <name type="scientific">Lactuca saligna</name>
    <name type="common">Willowleaf lettuce</name>
    <dbReference type="NCBI Taxonomy" id="75948"/>
    <lineage>
        <taxon>Eukaryota</taxon>
        <taxon>Viridiplantae</taxon>
        <taxon>Streptophyta</taxon>
        <taxon>Embryophyta</taxon>
        <taxon>Tracheophyta</taxon>
        <taxon>Spermatophyta</taxon>
        <taxon>Magnoliopsida</taxon>
        <taxon>eudicotyledons</taxon>
        <taxon>Gunneridae</taxon>
        <taxon>Pentapetalae</taxon>
        <taxon>asterids</taxon>
        <taxon>campanulids</taxon>
        <taxon>Asterales</taxon>
        <taxon>Asteraceae</taxon>
        <taxon>Cichorioideae</taxon>
        <taxon>Cichorieae</taxon>
        <taxon>Lactucinae</taxon>
        <taxon>Lactuca</taxon>
    </lineage>
</organism>
<evidence type="ECO:0000256" key="2">
    <source>
        <dbReference type="SAM" id="MobiDB-lite"/>
    </source>
</evidence>